<name>A0ABT7AAE7_9ACTN</name>
<dbReference type="Proteomes" id="UP001214441">
    <property type="component" value="Unassembled WGS sequence"/>
</dbReference>
<sequence length="142" mass="15316">MDEKTGSASEDTRSVVEEFLRRVGEGDAERIAALFAEEVDWMIADNPVVPWIRPRQTREDVAAHFTELAAGVAALAGGGRPVDVLVVDGTEAVITGTLSGRVRATGKEFSTPYALRLSVQNGELTRYYIFEDSLKIAAACTA</sequence>
<protein>
    <submittedName>
        <fullName evidence="2">Nuclear transport factor 2 family protein</fullName>
    </submittedName>
</protein>
<dbReference type="EMBL" id="JANCPR020000081">
    <property type="protein sequence ID" value="MDJ1138307.1"/>
    <property type="molecule type" value="Genomic_DNA"/>
</dbReference>
<dbReference type="InterPro" id="IPR037401">
    <property type="entry name" value="SnoaL-like"/>
</dbReference>
<dbReference type="Pfam" id="PF12680">
    <property type="entry name" value="SnoaL_2"/>
    <property type="match status" value="1"/>
</dbReference>
<accession>A0ABT7AAE7</accession>
<reference evidence="2 3" key="1">
    <citation type="submission" date="2023-05" db="EMBL/GenBank/DDBJ databases">
        <title>Streptantibioticus silvisoli sp. nov., acidotolerant actinomycetes 1 from pine litter.</title>
        <authorList>
            <person name="Swiecimska M."/>
            <person name="Golinska P."/>
            <person name="Sangal V."/>
            <person name="Wachnowicz B."/>
            <person name="Goodfellow M."/>
        </authorList>
    </citation>
    <scope>NUCLEOTIDE SEQUENCE [LARGE SCALE GENOMIC DNA]</scope>
    <source>
        <strain evidence="2 3">DSM 42109</strain>
    </source>
</reference>
<evidence type="ECO:0000313" key="3">
    <source>
        <dbReference type="Proteomes" id="UP001214441"/>
    </source>
</evidence>
<evidence type="ECO:0000259" key="1">
    <source>
        <dbReference type="Pfam" id="PF12680"/>
    </source>
</evidence>
<feature type="domain" description="SnoaL-like" evidence="1">
    <location>
        <begin position="16"/>
        <end position="127"/>
    </location>
</feature>
<dbReference type="Gene3D" id="3.10.450.50">
    <property type="match status" value="1"/>
</dbReference>
<gene>
    <name evidence="2" type="ORF">NMN56_041395</name>
</gene>
<dbReference type="SUPFAM" id="SSF54427">
    <property type="entry name" value="NTF2-like"/>
    <property type="match status" value="1"/>
</dbReference>
<keyword evidence="3" id="KW-1185">Reference proteome</keyword>
<evidence type="ECO:0000313" key="2">
    <source>
        <dbReference type="EMBL" id="MDJ1138307.1"/>
    </source>
</evidence>
<dbReference type="RefSeq" id="WP_274040220.1">
    <property type="nucleotide sequence ID" value="NZ_JANCPR020000081.1"/>
</dbReference>
<comment type="caution">
    <text evidence="2">The sequence shown here is derived from an EMBL/GenBank/DDBJ whole genome shotgun (WGS) entry which is preliminary data.</text>
</comment>
<organism evidence="2 3">
    <name type="scientific">Streptomyces iconiensis</name>
    <dbReference type="NCBI Taxonomy" id="1384038"/>
    <lineage>
        <taxon>Bacteria</taxon>
        <taxon>Bacillati</taxon>
        <taxon>Actinomycetota</taxon>
        <taxon>Actinomycetes</taxon>
        <taxon>Kitasatosporales</taxon>
        <taxon>Streptomycetaceae</taxon>
        <taxon>Streptomyces</taxon>
    </lineage>
</organism>
<dbReference type="InterPro" id="IPR032710">
    <property type="entry name" value="NTF2-like_dom_sf"/>
</dbReference>
<proteinExistence type="predicted"/>